<gene>
    <name evidence="1" type="ORF">BcellWH2_05094</name>
</gene>
<reference evidence="1 2" key="1">
    <citation type="journal article" date="2015" name="Science">
        <title>Genetic determinants of in vivo fitness and diet responsiveness in multiple human gut Bacteroides.</title>
        <authorList>
            <person name="Wu M."/>
            <person name="McNulty N.P."/>
            <person name="Rodionov D.A."/>
            <person name="Khoroshkin M.S."/>
            <person name="Griffin N.W."/>
            <person name="Cheng J."/>
            <person name="Latreille P."/>
            <person name="Kerstetter R.A."/>
            <person name="Terrapon N."/>
            <person name="Henrissat B."/>
            <person name="Osterman A.L."/>
            <person name="Gordon J.I."/>
        </authorList>
    </citation>
    <scope>NUCLEOTIDE SEQUENCE [LARGE SCALE GENOMIC DNA]</scope>
    <source>
        <strain evidence="1 2">WH2</strain>
    </source>
</reference>
<dbReference type="PATRIC" id="fig|246787.4.peg.5257"/>
<sequence>MKLWLSIKTISFFSFSIFLYREVPKYILASFLFTNNFPVGMCNIIYKGDIEGLYPMGIRILILLYYP</sequence>
<proteinExistence type="predicted"/>
<name>A0A0P0FW40_9BACE</name>
<dbReference type="Proteomes" id="UP000061809">
    <property type="component" value="Chromosome"/>
</dbReference>
<accession>A0A0P0FW40</accession>
<protein>
    <submittedName>
        <fullName evidence="1">Uncharacterized protein</fullName>
    </submittedName>
</protein>
<dbReference type="KEGG" id="bcel:BcellWH2_05094"/>
<dbReference type="EMBL" id="CP012801">
    <property type="protein sequence ID" value="ALJ62302.1"/>
    <property type="molecule type" value="Genomic_DNA"/>
</dbReference>
<evidence type="ECO:0000313" key="2">
    <source>
        <dbReference type="Proteomes" id="UP000061809"/>
    </source>
</evidence>
<dbReference type="AlphaFoldDB" id="A0A0P0FW40"/>
<evidence type="ECO:0000313" key="1">
    <source>
        <dbReference type="EMBL" id="ALJ62302.1"/>
    </source>
</evidence>
<organism evidence="1 2">
    <name type="scientific">Bacteroides cellulosilyticus</name>
    <dbReference type="NCBI Taxonomy" id="246787"/>
    <lineage>
        <taxon>Bacteria</taxon>
        <taxon>Pseudomonadati</taxon>
        <taxon>Bacteroidota</taxon>
        <taxon>Bacteroidia</taxon>
        <taxon>Bacteroidales</taxon>
        <taxon>Bacteroidaceae</taxon>
        <taxon>Bacteroides</taxon>
    </lineage>
</organism>